<dbReference type="InterPro" id="IPR036525">
    <property type="entry name" value="Tubulin/FtsZ_GTPase_sf"/>
</dbReference>
<dbReference type="Gene3D" id="3.40.50.1440">
    <property type="entry name" value="Tubulin/FtsZ, GTPase domain"/>
    <property type="match status" value="1"/>
</dbReference>
<dbReference type="InParanoid" id="A0A3N4LQM5"/>
<reference evidence="7 8" key="1">
    <citation type="journal article" date="2018" name="Nat. Ecol. Evol.">
        <title>Pezizomycetes genomes reveal the molecular basis of ectomycorrhizal truffle lifestyle.</title>
        <authorList>
            <person name="Murat C."/>
            <person name="Payen T."/>
            <person name="Noel B."/>
            <person name="Kuo A."/>
            <person name="Morin E."/>
            <person name="Chen J."/>
            <person name="Kohler A."/>
            <person name="Krizsan K."/>
            <person name="Balestrini R."/>
            <person name="Da Silva C."/>
            <person name="Montanini B."/>
            <person name="Hainaut M."/>
            <person name="Levati E."/>
            <person name="Barry K.W."/>
            <person name="Belfiori B."/>
            <person name="Cichocki N."/>
            <person name="Clum A."/>
            <person name="Dockter R.B."/>
            <person name="Fauchery L."/>
            <person name="Guy J."/>
            <person name="Iotti M."/>
            <person name="Le Tacon F."/>
            <person name="Lindquist E.A."/>
            <person name="Lipzen A."/>
            <person name="Malagnac F."/>
            <person name="Mello A."/>
            <person name="Molinier V."/>
            <person name="Miyauchi S."/>
            <person name="Poulain J."/>
            <person name="Riccioni C."/>
            <person name="Rubini A."/>
            <person name="Sitrit Y."/>
            <person name="Splivallo R."/>
            <person name="Traeger S."/>
            <person name="Wang M."/>
            <person name="Zifcakova L."/>
            <person name="Wipf D."/>
            <person name="Zambonelli A."/>
            <person name="Paolocci F."/>
            <person name="Nowrousian M."/>
            <person name="Ottonello S."/>
            <person name="Baldrian P."/>
            <person name="Spatafora J.W."/>
            <person name="Henrissat B."/>
            <person name="Nagy L.G."/>
            <person name="Aury J.M."/>
            <person name="Wincker P."/>
            <person name="Grigoriev I.V."/>
            <person name="Bonfante P."/>
            <person name="Martin F.M."/>
        </authorList>
    </citation>
    <scope>NUCLEOTIDE SEQUENCE [LARGE SCALE GENOMIC DNA]</scope>
    <source>
        <strain evidence="7 8">ATCC MYA-4762</strain>
    </source>
</reference>
<evidence type="ECO:0000313" key="7">
    <source>
        <dbReference type="EMBL" id="RPB23978.1"/>
    </source>
</evidence>
<name>A0A3N4LQM5_9PEZI</name>
<dbReference type="Pfam" id="PF10644">
    <property type="entry name" value="Misat_Tub_SegII"/>
    <property type="match status" value="1"/>
</dbReference>
<protein>
    <submittedName>
        <fullName evidence="7">Tubulin nucleotide-binding domain-like protein</fullName>
    </submittedName>
</protein>
<dbReference type="InterPro" id="IPR019605">
    <property type="entry name" value="Misato_II_tubulin-like"/>
</dbReference>
<dbReference type="InterPro" id="IPR029209">
    <property type="entry name" value="DML1/Misato_tubulin"/>
</dbReference>
<dbReference type="GO" id="GO:0005739">
    <property type="term" value="C:mitochondrion"/>
    <property type="evidence" value="ECO:0007669"/>
    <property type="project" value="UniProtKB-SubCell"/>
</dbReference>
<comment type="subcellular location">
    <subcellularLocation>
        <location evidence="2">Mitochondrion</location>
    </subcellularLocation>
</comment>
<dbReference type="GO" id="GO:0007005">
    <property type="term" value="P:mitochondrion organization"/>
    <property type="evidence" value="ECO:0007669"/>
    <property type="project" value="InterPro"/>
</dbReference>
<dbReference type="FunCoup" id="A0A3N4LQM5">
    <property type="interactions" value="60"/>
</dbReference>
<dbReference type="InterPro" id="IPR049942">
    <property type="entry name" value="DML1/Misato"/>
</dbReference>
<dbReference type="AlphaFoldDB" id="A0A3N4LQM5"/>
<dbReference type="Pfam" id="PF14881">
    <property type="entry name" value="Tubulin_3"/>
    <property type="match status" value="1"/>
</dbReference>
<keyword evidence="8" id="KW-1185">Reference proteome</keyword>
<dbReference type="Proteomes" id="UP000267821">
    <property type="component" value="Unassembled WGS sequence"/>
</dbReference>
<evidence type="ECO:0000256" key="3">
    <source>
        <dbReference type="ARBA" id="ARBA00008507"/>
    </source>
</evidence>
<dbReference type="PANTHER" id="PTHR13391">
    <property type="entry name" value="MITOCHONDRIAL DISTRIBUTION REGULATOR MISATO"/>
    <property type="match status" value="1"/>
</dbReference>
<accession>A0A3N4LQM5</accession>
<feature type="domain" description="Misato Segment II tubulin-like" evidence="5">
    <location>
        <begin position="2"/>
        <end position="117"/>
    </location>
</feature>
<evidence type="ECO:0000256" key="2">
    <source>
        <dbReference type="ARBA" id="ARBA00004173"/>
    </source>
</evidence>
<evidence type="ECO:0000256" key="1">
    <source>
        <dbReference type="ARBA" id="ARBA00003757"/>
    </source>
</evidence>
<proteinExistence type="inferred from homology"/>
<feature type="domain" description="DML1/Misato tubulin" evidence="6">
    <location>
        <begin position="122"/>
        <end position="306"/>
    </location>
</feature>
<keyword evidence="4" id="KW-0496">Mitochondrion</keyword>
<evidence type="ECO:0000313" key="8">
    <source>
        <dbReference type="Proteomes" id="UP000267821"/>
    </source>
</evidence>
<sequence>MHEIVTLQLGHCANYLATHFWNTQQSYFTYGEDTEPTPIDHDVHFRAGIGAEGIETYTPRALIYDLKGGFGTMKKINALYDIDEGQRDKNRAAIWNDNVIVQKEPEIEVHPYINSLELGTKPPPLTTDSVRYWSDFNTLYYHPRSIVQLYQYAVNSTVSPFEDYTDGRELFNSIDKEYDVLDRDIRYFAEECDQMQGIQIFTTTDDGWGGFASEYVLALREEYPKTELWTWGIERGEKVPMGKRISRAVALANTLSALVPLSSIYVPLVSPPINILKFIEMDSTSQWHRSAFISTAIETVSLQTRMKANAKLADLSATLNPSGSRNISLISMTLPTGSTLAGENDWRHGSMTDSAHVADLSWTGNRPEKHLFSSIMVSRGIMEVDSRPRKSEEYAISQRRDFHTKLAYPILDSFPNIFVGRKDSLSVVSSLRTSSAATETLRRIRDTVLHYAPLDDRENLYNELSGFSSAYEEGWDSGSDSGEDY</sequence>
<dbReference type="SUPFAM" id="SSF52490">
    <property type="entry name" value="Tubulin nucleotide-binding domain-like"/>
    <property type="match status" value="1"/>
</dbReference>
<evidence type="ECO:0000256" key="4">
    <source>
        <dbReference type="ARBA" id="ARBA00023128"/>
    </source>
</evidence>
<dbReference type="STRING" id="1051890.A0A3N4LQM5"/>
<dbReference type="EMBL" id="ML121543">
    <property type="protein sequence ID" value="RPB23978.1"/>
    <property type="molecule type" value="Genomic_DNA"/>
</dbReference>
<dbReference type="OrthoDB" id="271881at2759"/>
<gene>
    <name evidence="7" type="ORF">L211DRAFT_857337</name>
</gene>
<comment type="similarity">
    <text evidence="3">Belongs to the misato family.</text>
</comment>
<comment type="function">
    <text evidence="1">Involved in the partitioning of the mitochondrial organelle and mitochondrial DNA (mtDNA) inheritance.</text>
</comment>
<evidence type="ECO:0000259" key="6">
    <source>
        <dbReference type="Pfam" id="PF14881"/>
    </source>
</evidence>
<organism evidence="7 8">
    <name type="scientific">Terfezia boudieri ATCC MYA-4762</name>
    <dbReference type="NCBI Taxonomy" id="1051890"/>
    <lineage>
        <taxon>Eukaryota</taxon>
        <taxon>Fungi</taxon>
        <taxon>Dikarya</taxon>
        <taxon>Ascomycota</taxon>
        <taxon>Pezizomycotina</taxon>
        <taxon>Pezizomycetes</taxon>
        <taxon>Pezizales</taxon>
        <taxon>Pezizaceae</taxon>
        <taxon>Terfezia</taxon>
    </lineage>
</organism>
<dbReference type="CDD" id="cd06060">
    <property type="entry name" value="misato"/>
    <property type="match status" value="1"/>
</dbReference>
<evidence type="ECO:0000259" key="5">
    <source>
        <dbReference type="Pfam" id="PF10644"/>
    </source>
</evidence>
<dbReference type="PANTHER" id="PTHR13391:SF0">
    <property type="entry name" value="PROTEIN MISATO HOMOLOG 1"/>
    <property type="match status" value="1"/>
</dbReference>